<name>A0A7W6E1G5_9RHOB</name>
<protein>
    <submittedName>
        <fullName evidence="1">2-methylisocitrate lyase-like PEP mutase family enzyme</fullName>
    </submittedName>
</protein>
<dbReference type="AlphaFoldDB" id="A0A7W6E1G5"/>
<dbReference type="RefSeq" id="WP_184562532.1">
    <property type="nucleotide sequence ID" value="NZ_JACIEI010000001.1"/>
</dbReference>
<dbReference type="CDD" id="cd00377">
    <property type="entry name" value="ICL_PEPM"/>
    <property type="match status" value="1"/>
</dbReference>
<dbReference type="InterPro" id="IPR015813">
    <property type="entry name" value="Pyrv/PenolPyrv_kinase-like_dom"/>
</dbReference>
<dbReference type="InterPro" id="IPR039556">
    <property type="entry name" value="ICL/PEPM"/>
</dbReference>
<dbReference type="Proteomes" id="UP000530268">
    <property type="component" value="Unassembled WGS sequence"/>
</dbReference>
<dbReference type="Pfam" id="PF13714">
    <property type="entry name" value="PEP_mutase"/>
    <property type="match status" value="1"/>
</dbReference>
<reference evidence="1 2" key="1">
    <citation type="submission" date="2020-08" db="EMBL/GenBank/DDBJ databases">
        <title>Genomic Encyclopedia of Type Strains, Phase IV (KMG-IV): sequencing the most valuable type-strain genomes for metagenomic binning, comparative biology and taxonomic classification.</title>
        <authorList>
            <person name="Goeker M."/>
        </authorList>
    </citation>
    <scope>NUCLEOTIDE SEQUENCE [LARGE SCALE GENOMIC DNA]</scope>
    <source>
        <strain evidence="1 2">DSM 102234</strain>
    </source>
</reference>
<dbReference type="GO" id="GO:0016829">
    <property type="term" value="F:lyase activity"/>
    <property type="evidence" value="ECO:0007669"/>
    <property type="project" value="UniProtKB-KW"/>
</dbReference>
<sequence length="252" mass="25961">MLNKVHDFAALHVKGAPLVLYNCWDAGSAKAIVEGGAVALATGSWSVAAAQGYEDGEVMPLAELLAVVKRIAQTQEVPVSADFEGGYGDAPEIVAAHAARLAQTGVVGMNFEDQHVQGQGVWPVEAQCARIAAIRAAVGPDFFINARTDLFLQSDAADHAGLLAEAITRGQAYAAAGASGFFVPMLGQGALIADVCAQVDLPVNVMMHANLADSVALVKAGVARISYGPAPYRSAMQMVTQAAGNIYDGAAP</sequence>
<proteinExistence type="predicted"/>
<organism evidence="1 2">
    <name type="scientific">Sulfitobacter undariae</name>
    <dbReference type="NCBI Taxonomy" id="1563671"/>
    <lineage>
        <taxon>Bacteria</taxon>
        <taxon>Pseudomonadati</taxon>
        <taxon>Pseudomonadota</taxon>
        <taxon>Alphaproteobacteria</taxon>
        <taxon>Rhodobacterales</taxon>
        <taxon>Roseobacteraceae</taxon>
        <taxon>Sulfitobacter</taxon>
    </lineage>
</organism>
<evidence type="ECO:0000313" key="2">
    <source>
        <dbReference type="Proteomes" id="UP000530268"/>
    </source>
</evidence>
<evidence type="ECO:0000313" key="1">
    <source>
        <dbReference type="EMBL" id="MBB3992965.1"/>
    </source>
</evidence>
<dbReference type="PANTHER" id="PTHR42905">
    <property type="entry name" value="PHOSPHOENOLPYRUVATE CARBOXYLASE"/>
    <property type="match status" value="1"/>
</dbReference>
<accession>A0A7W6E1G5</accession>
<dbReference type="SUPFAM" id="SSF51621">
    <property type="entry name" value="Phosphoenolpyruvate/pyruvate domain"/>
    <property type="match status" value="1"/>
</dbReference>
<keyword evidence="1" id="KW-0456">Lyase</keyword>
<comment type="caution">
    <text evidence="1">The sequence shown here is derived from an EMBL/GenBank/DDBJ whole genome shotgun (WGS) entry which is preliminary data.</text>
</comment>
<keyword evidence="2" id="KW-1185">Reference proteome</keyword>
<dbReference type="InterPro" id="IPR040442">
    <property type="entry name" value="Pyrv_kinase-like_dom_sf"/>
</dbReference>
<dbReference type="PANTHER" id="PTHR42905:SF16">
    <property type="entry name" value="CARBOXYPHOSPHONOENOLPYRUVATE PHOSPHONOMUTASE-LIKE PROTEIN (AFU_ORTHOLOGUE AFUA_5G07230)"/>
    <property type="match status" value="1"/>
</dbReference>
<dbReference type="EMBL" id="JACIEI010000001">
    <property type="protein sequence ID" value="MBB3992965.1"/>
    <property type="molecule type" value="Genomic_DNA"/>
</dbReference>
<gene>
    <name evidence="1" type="ORF">GGR95_000584</name>
</gene>
<dbReference type="Gene3D" id="3.20.20.60">
    <property type="entry name" value="Phosphoenolpyruvate-binding domains"/>
    <property type="match status" value="1"/>
</dbReference>